<reference evidence="4" key="1">
    <citation type="submission" date="2020-07" db="EMBL/GenBank/DDBJ databases">
        <title>Genome sequence and genetic diversity analysis of an under-domesticated orphan crop, white fonio (Digitaria exilis).</title>
        <authorList>
            <person name="Bennetzen J.L."/>
            <person name="Chen S."/>
            <person name="Ma X."/>
            <person name="Wang X."/>
            <person name="Yssel A.E.J."/>
            <person name="Chaluvadi S.R."/>
            <person name="Johnson M."/>
            <person name="Gangashetty P."/>
            <person name="Hamidou F."/>
            <person name="Sanogo M.D."/>
            <person name="Zwaenepoel A."/>
            <person name="Wallace J."/>
            <person name="Van De Peer Y."/>
            <person name="Van Deynze A."/>
        </authorList>
    </citation>
    <scope>NUCLEOTIDE SEQUENCE</scope>
    <source>
        <tissue evidence="4">Leaves</tissue>
    </source>
</reference>
<feature type="coiled-coil region" evidence="2">
    <location>
        <begin position="36"/>
        <end position="63"/>
    </location>
</feature>
<dbReference type="OrthoDB" id="29853at2759"/>
<dbReference type="Proteomes" id="UP000636709">
    <property type="component" value="Unassembled WGS sequence"/>
</dbReference>
<accession>A0A835BTF6</accession>
<gene>
    <name evidence="4" type="ORF">HU200_029162</name>
</gene>
<dbReference type="GO" id="GO:0015031">
    <property type="term" value="P:protein transport"/>
    <property type="evidence" value="ECO:0007669"/>
    <property type="project" value="InterPro"/>
</dbReference>
<evidence type="ECO:0000313" key="4">
    <source>
        <dbReference type="EMBL" id="KAF8711154.1"/>
    </source>
</evidence>
<dbReference type="EMBL" id="JACEFO010001753">
    <property type="protein sequence ID" value="KAF8711154.1"/>
    <property type="molecule type" value="Genomic_DNA"/>
</dbReference>
<evidence type="ECO:0000256" key="2">
    <source>
        <dbReference type="SAM" id="Coils"/>
    </source>
</evidence>
<dbReference type="Gene3D" id="3.30.200.20">
    <property type="entry name" value="Phosphorylase Kinase, domain 1"/>
    <property type="match status" value="1"/>
</dbReference>
<evidence type="ECO:0000313" key="5">
    <source>
        <dbReference type="Proteomes" id="UP000636709"/>
    </source>
</evidence>
<organism evidence="4 5">
    <name type="scientific">Digitaria exilis</name>
    <dbReference type="NCBI Taxonomy" id="1010633"/>
    <lineage>
        <taxon>Eukaryota</taxon>
        <taxon>Viridiplantae</taxon>
        <taxon>Streptophyta</taxon>
        <taxon>Embryophyta</taxon>
        <taxon>Tracheophyta</taxon>
        <taxon>Spermatophyta</taxon>
        <taxon>Magnoliopsida</taxon>
        <taxon>Liliopsida</taxon>
        <taxon>Poales</taxon>
        <taxon>Poaceae</taxon>
        <taxon>PACMAD clade</taxon>
        <taxon>Panicoideae</taxon>
        <taxon>Panicodae</taxon>
        <taxon>Paniceae</taxon>
        <taxon>Anthephorinae</taxon>
        <taxon>Digitaria</taxon>
    </lineage>
</organism>
<sequence>MNRTKGKLSGILHKGFKPDKCKKSLRITVSRIKLVRNRKEVQVRQMRREVARLLETNQDITARIIVRAFFMLFPRNLLPSALHHPIDLSFPPRHWFEVEDVIREEKFMQAYELIELYCELIVARLPIIDAQKSCPIDLREAIASVIFASMRCSDIIELEDVRKHFTSKYGKDFAAAALEVRPDSGVNRLVIEKLSGGAPDVQTKIKTLTSIAEEHNIKWGPKAFEVQESLGLDHHSGGGLPRDIPFHLLEEIADYLSNKCKLGSGEDGPRIETQEVAEQISSKSGDQELVQQLEHVHLGVGRPRARSQARPSDNRSPSLELEVWDWDDLEHVWPWLLEDGDGAGPSVDKGVTEPVQKPSVLMEQEVLEDICSGMEDAQEESSEQLPGNIQSRLEELLSEDGPGMETTQEVPKQIMSRSEDQEVVQQLEHVHVIGDVEQSSSEWRQQQPADLFQESLGLDHHSGGGLPRDIPFHLLEEITDDFSNKCKLGSGEDGPRMETQEVAEQISSTSGDQEVVQQLEHVHLGRPRARGQASTSDDRSRSLELEAWDDLEHVWPWLENGDGAGPSEDKGVMEPEQKPSVLTEQVVLEDIGSGTEDAQEESSEQLPGNIQSRPEELLSEEVPKKISSRLEDREVVKQLERVQFNGDIEQSSSEWRQQQHEEDLFQESLDMDHHSGGGLPRDIPFHLLQEITNGFSKERKLGSGAFGEVYMVRLFVKRSNRPYKIGTQSDNILKTTNTAHYIYNRLFTLPLNS</sequence>
<feature type="region of interest" description="Disordered" evidence="3">
    <location>
        <begin position="559"/>
        <end position="578"/>
    </location>
</feature>
<feature type="region of interest" description="Disordered" evidence="3">
    <location>
        <begin position="593"/>
        <end position="616"/>
    </location>
</feature>
<name>A0A835BTF6_9POAL</name>
<evidence type="ECO:0000256" key="3">
    <source>
        <dbReference type="SAM" id="MobiDB-lite"/>
    </source>
</evidence>
<feature type="compositionally biased region" description="Basic and acidic residues" evidence="3">
    <location>
        <begin position="567"/>
        <end position="577"/>
    </location>
</feature>
<dbReference type="InterPro" id="IPR005061">
    <property type="entry name" value="Ist1"/>
</dbReference>
<dbReference type="Pfam" id="PF03398">
    <property type="entry name" value="Ist1"/>
    <property type="match status" value="1"/>
</dbReference>
<keyword evidence="2" id="KW-0175">Coiled coil</keyword>
<dbReference type="Gene3D" id="1.20.1260.60">
    <property type="entry name" value="Vacuolar protein sorting-associated protein Ist1"/>
    <property type="match status" value="1"/>
</dbReference>
<comment type="caution">
    <text evidence="4">The sequence shown here is derived from an EMBL/GenBank/DDBJ whole genome shotgun (WGS) entry which is preliminary data.</text>
</comment>
<protein>
    <submittedName>
        <fullName evidence="4">Uncharacterized protein</fullName>
    </submittedName>
</protein>
<keyword evidence="5" id="KW-1185">Reference proteome</keyword>
<proteinExistence type="inferred from homology"/>
<dbReference type="PANTHER" id="PTHR12161:SF13">
    <property type="entry name" value="REGULATOR OF VPS4 ACTIVITY IN THE MVB PATHWAY PROTEIN"/>
    <property type="match status" value="1"/>
</dbReference>
<dbReference type="AlphaFoldDB" id="A0A835BTF6"/>
<dbReference type="InterPro" id="IPR042277">
    <property type="entry name" value="IST1-like"/>
</dbReference>
<dbReference type="PANTHER" id="PTHR12161">
    <property type="entry name" value="IST1 FAMILY MEMBER"/>
    <property type="match status" value="1"/>
</dbReference>
<evidence type="ECO:0000256" key="1">
    <source>
        <dbReference type="ARBA" id="ARBA00005536"/>
    </source>
</evidence>
<comment type="similarity">
    <text evidence="1">Belongs to the IST1 family.</text>
</comment>